<feature type="transmembrane region" description="Helical" evidence="4">
    <location>
        <begin position="42"/>
        <end position="65"/>
    </location>
</feature>
<organism evidence="5 6">
    <name type="scientific">Aliikangiella marina</name>
    <dbReference type="NCBI Taxonomy" id="1712262"/>
    <lineage>
        <taxon>Bacteria</taxon>
        <taxon>Pseudomonadati</taxon>
        <taxon>Pseudomonadota</taxon>
        <taxon>Gammaproteobacteria</taxon>
        <taxon>Oceanospirillales</taxon>
        <taxon>Pleioneaceae</taxon>
        <taxon>Aliikangiella</taxon>
    </lineage>
</organism>
<gene>
    <name evidence="5" type="ORF">FLL45_00785</name>
</gene>
<sequence>MSIWEELKTRKIFKAATIYAAVAWGIIQIADILFPVVGVDDWVMSSMVLLAFSGFPLALIAGWMLDLRLEKRRALETEGAERMSFGSRIAEIAVISLFGIGAATLYYNSASEPVQASITPITTDVDKILNPVTDQKTIAVLPFANFSDSTQDEFFADGLSEELLNVLARNKKLRVAARTSAFQYKNTNINVKTIASELGVQYILEGSVRRSGDLIRVTAQLIKADEDVHVFSRSWDRNINNVFEVQDEISQSVLEELKVSLLGETKTEETEIGTKDIAAFAEYSRGLSALRNRTKADFEIAIASFKKALELAQPLIKEALNLNPKLASAHAVKGLMHWQLADGSEEAPKELANAKKHLTMAIDLNPSIAEAYMWYGSILQNEGKFADGAKFRAKAFEIDPQAAVVGYNRAKDLVQFGNYKEAMDVFNTVVRNNPNYPNAYDIAGDVSYRVGQLDQAYGMYSRMAQLGDDNMGWLVNSTRIYIPIGKYDLAQQNYDRLQETVEKKYASKLDWLQAQIWLASGDEQSFIDWTQKIAEDTRDWGHLLWRGIAWYKQNKLDYAEDDFLKALEVIKQETPERKDSETVHINLLLANIYKTKGDKLKSESHIDVANSQIAQLKSEGFGNQELRYFEAAIAALNGQEEQAFTLLRQSIQEGFVNYWWIDSDPSFDTVRKNPLFITIKDEFNIRMQLMRNSIESQYQELVAAEV</sequence>
<dbReference type="PROSITE" id="PS50005">
    <property type="entry name" value="TPR"/>
    <property type="match status" value="1"/>
</dbReference>
<keyword evidence="1" id="KW-0677">Repeat</keyword>
<dbReference type="InterPro" id="IPR019734">
    <property type="entry name" value="TPR_rpt"/>
</dbReference>
<reference evidence="5 6" key="1">
    <citation type="submission" date="2019-06" db="EMBL/GenBank/DDBJ databases">
        <title>Draft genome of Aliikangiella marina GYP-15.</title>
        <authorList>
            <person name="Wang G."/>
        </authorList>
    </citation>
    <scope>NUCLEOTIDE SEQUENCE [LARGE SCALE GENOMIC DNA]</scope>
    <source>
        <strain evidence="5 6">GYP-15</strain>
    </source>
</reference>
<accession>A0A545THA5</accession>
<dbReference type="AlphaFoldDB" id="A0A545THA5"/>
<dbReference type="SUPFAM" id="SSF48452">
    <property type="entry name" value="TPR-like"/>
    <property type="match status" value="1"/>
</dbReference>
<evidence type="ECO:0000256" key="1">
    <source>
        <dbReference type="ARBA" id="ARBA00022737"/>
    </source>
</evidence>
<evidence type="ECO:0000256" key="4">
    <source>
        <dbReference type="SAM" id="Phobius"/>
    </source>
</evidence>
<evidence type="ECO:0000256" key="3">
    <source>
        <dbReference type="PROSITE-ProRule" id="PRU00339"/>
    </source>
</evidence>
<dbReference type="NCBIfam" id="NF047558">
    <property type="entry name" value="TPR_END_plus"/>
    <property type="match status" value="1"/>
</dbReference>
<dbReference type="SUPFAM" id="SSF81901">
    <property type="entry name" value="HCP-like"/>
    <property type="match status" value="1"/>
</dbReference>
<dbReference type="GO" id="GO:0046813">
    <property type="term" value="P:receptor-mediated virion attachment to host cell"/>
    <property type="evidence" value="ECO:0007669"/>
    <property type="project" value="TreeGrafter"/>
</dbReference>
<name>A0A545THA5_9GAMM</name>
<dbReference type="SMART" id="SM00028">
    <property type="entry name" value="TPR"/>
    <property type="match status" value="4"/>
</dbReference>
<dbReference type="InterPro" id="IPR050498">
    <property type="entry name" value="Ycf3"/>
</dbReference>
<dbReference type="InterPro" id="IPR011990">
    <property type="entry name" value="TPR-like_helical_dom_sf"/>
</dbReference>
<keyword evidence="4" id="KW-0812">Transmembrane</keyword>
<dbReference type="Gene3D" id="3.40.50.10070">
    <property type="entry name" value="TolB, N-terminal domain"/>
    <property type="match status" value="1"/>
</dbReference>
<dbReference type="GO" id="GO:0009279">
    <property type="term" value="C:cell outer membrane"/>
    <property type="evidence" value="ECO:0007669"/>
    <property type="project" value="TreeGrafter"/>
</dbReference>
<keyword evidence="6" id="KW-1185">Reference proteome</keyword>
<dbReference type="RefSeq" id="WP_142887891.1">
    <property type="nucleotide sequence ID" value="NZ_VIKR01000001.1"/>
</dbReference>
<dbReference type="Gene3D" id="1.25.40.10">
    <property type="entry name" value="Tetratricopeptide repeat domain"/>
    <property type="match status" value="3"/>
</dbReference>
<dbReference type="PANTHER" id="PTHR44858">
    <property type="entry name" value="TETRATRICOPEPTIDE REPEAT PROTEIN 6"/>
    <property type="match status" value="1"/>
</dbReference>
<protein>
    <submittedName>
        <fullName evidence="5">Tetratricopeptide repeat protein</fullName>
    </submittedName>
</protein>
<evidence type="ECO:0000313" key="6">
    <source>
        <dbReference type="Proteomes" id="UP000317839"/>
    </source>
</evidence>
<keyword evidence="4" id="KW-0472">Membrane</keyword>
<feature type="repeat" description="TPR" evidence="3">
    <location>
        <begin position="403"/>
        <end position="436"/>
    </location>
</feature>
<evidence type="ECO:0000256" key="2">
    <source>
        <dbReference type="ARBA" id="ARBA00022803"/>
    </source>
</evidence>
<dbReference type="OrthoDB" id="7052061at2"/>
<keyword evidence="4" id="KW-1133">Transmembrane helix</keyword>
<keyword evidence="2 3" id="KW-0802">TPR repeat</keyword>
<evidence type="ECO:0000313" key="5">
    <source>
        <dbReference type="EMBL" id="TQV76531.1"/>
    </source>
</evidence>
<comment type="caution">
    <text evidence="5">The sequence shown here is derived from an EMBL/GenBank/DDBJ whole genome shotgun (WGS) entry which is preliminary data.</text>
</comment>
<dbReference type="Proteomes" id="UP000317839">
    <property type="component" value="Unassembled WGS sequence"/>
</dbReference>
<proteinExistence type="predicted"/>
<dbReference type="PANTHER" id="PTHR44858:SF1">
    <property type="entry name" value="UDP-N-ACETYLGLUCOSAMINE--PEPTIDE N-ACETYLGLUCOSAMINYLTRANSFERASE SPINDLY-RELATED"/>
    <property type="match status" value="1"/>
</dbReference>
<feature type="transmembrane region" description="Helical" evidence="4">
    <location>
        <begin position="85"/>
        <end position="107"/>
    </location>
</feature>
<dbReference type="EMBL" id="VIKR01000001">
    <property type="protein sequence ID" value="TQV76531.1"/>
    <property type="molecule type" value="Genomic_DNA"/>
</dbReference>
<feature type="transmembrane region" description="Helical" evidence="4">
    <location>
        <begin position="12"/>
        <end position="30"/>
    </location>
</feature>